<proteinExistence type="predicted"/>
<reference evidence="1 2" key="1">
    <citation type="submission" date="2018-10" db="EMBL/GenBank/DDBJ databases">
        <title>Genome assembly for a Yunnan-Guizhou Plateau 3E fish, Anabarilius grahami (Regan), and its evolutionary and genetic applications.</title>
        <authorList>
            <person name="Jiang W."/>
        </authorList>
    </citation>
    <scope>NUCLEOTIDE SEQUENCE [LARGE SCALE GENOMIC DNA]</scope>
    <source>
        <strain evidence="1">AG-KIZ</strain>
        <tissue evidence="1">Muscle</tissue>
    </source>
</reference>
<organism evidence="1 2">
    <name type="scientific">Anabarilius grahami</name>
    <name type="common">Kanglang fish</name>
    <name type="synonym">Barilius grahami</name>
    <dbReference type="NCBI Taxonomy" id="495550"/>
    <lineage>
        <taxon>Eukaryota</taxon>
        <taxon>Metazoa</taxon>
        <taxon>Chordata</taxon>
        <taxon>Craniata</taxon>
        <taxon>Vertebrata</taxon>
        <taxon>Euteleostomi</taxon>
        <taxon>Actinopterygii</taxon>
        <taxon>Neopterygii</taxon>
        <taxon>Teleostei</taxon>
        <taxon>Ostariophysi</taxon>
        <taxon>Cypriniformes</taxon>
        <taxon>Xenocyprididae</taxon>
        <taxon>Xenocypridinae</taxon>
        <taxon>Xenocypridinae incertae sedis</taxon>
        <taxon>Anabarilius</taxon>
    </lineage>
</organism>
<keyword evidence="2" id="KW-1185">Reference proteome</keyword>
<accession>A0A3N0Y0K1</accession>
<name>A0A3N0Y0K1_ANAGA</name>
<dbReference type="EMBL" id="RJVU01057109">
    <property type="protein sequence ID" value="ROK35882.1"/>
    <property type="molecule type" value="Genomic_DNA"/>
</dbReference>
<dbReference type="AlphaFoldDB" id="A0A3N0Y0K1"/>
<dbReference type="Proteomes" id="UP000281406">
    <property type="component" value="Unassembled WGS sequence"/>
</dbReference>
<comment type="caution">
    <text evidence="1">The sequence shown here is derived from an EMBL/GenBank/DDBJ whole genome shotgun (WGS) entry which is preliminary data.</text>
</comment>
<gene>
    <name evidence="1" type="ORF">DPX16_17625</name>
</gene>
<protein>
    <submittedName>
        <fullName evidence="1">Uncharacterized protein</fullName>
    </submittedName>
</protein>
<evidence type="ECO:0000313" key="1">
    <source>
        <dbReference type="EMBL" id="ROK35882.1"/>
    </source>
</evidence>
<evidence type="ECO:0000313" key="2">
    <source>
        <dbReference type="Proteomes" id="UP000281406"/>
    </source>
</evidence>
<sequence length="174" mass="19155">MHRLSLVDNAIVGIWNPTFTKPLKGFSPEAWVGKSGKKPQRANATPVREECIGSAAGYGVHRGPEGGETGRSPVRLNCSKWTVCLARPILGCIDMFPNGSGHWMVRHKNAQHTETMLTELIKAGLRPSYDEAVKAITLELHYKAHDSNTREPLCSYCLISTNLNEVKPNTASLF</sequence>